<dbReference type="EMBL" id="QORL01000083">
    <property type="protein sequence ID" value="TFF70108.1"/>
    <property type="molecule type" value="Genomic_DNA"/>
</dbReference>
<protein>
    <recommendedName>
        <fullName evidence="1">MmeI-like C-terminal domain-containing protein</fullName>
    </recommendedName>
</protein>
<sequence>MPNATLYEFGILTSEMHNDWMRAVAGRLESRYRYSATLVYNTFPWPEINDQQRKHIEMLAEEVLLIREDYPDKTLADLYDPDKMPKPLREAHKALDMAVERLYRTKPFRDASERLEHLFALYEKLVADEKAKAPAKKKTTRSK</sequence>
<dbReference type="Proteomes" id="UP000297720">
    <property type="component" value="Unassembled WGS sequence"/>
</dbReference>
<keyword evidence="4" id="KW-1185">Reference proteome</keyword>
<feature type="domain" description="MmeI-like C-terminal" evidence="1">
    <location>
        <begin position="48"/>
        <end position="127"/>
    </location>
</feature>
<accession>A0A5F0K277</accession>
<proteinExistence type="predicted"/>
<comment type="caution">
    <text evidence="3">The sequence shown here is derived from an EMBL/GenBank/DDBJ whole genome shotgun (WGS) entry which is preliminary data.</text>
</comment>
<dbReference type="InterPro" id="IPR046818">
    <property type="entry name" value="MmeI_C"/>
</dbReference>
<dbReference type="EMBL" id="QORK01000083">
    <property type="protein sequence ID" value="TFF73103.1"/>
    <property type="molecule type" value="Genomic_DNA"/>
</dbReference>
<name>A0A5F0K277_9GAMM</name>
<evidence type="ECO:0000259" key="1">
    <source>
        <dbReference type="Pfam" id="PF20467"/>
    </source>
</evidence>
<reference evidence="3 5" key="1">
    <citation type="submission" date="2018-06" db="EMBL/GenBank/DDBJ databases">
        <title>Occurrence of a novel blaKPC-2- and qnrS2- harbouring IncP6 plasmid from Aeromonas taiwanensis isolates recovered from the river sediments.</title>
        <authorList>
            <person name="Zheng B."/>
            <person name="Yu X."/>
            <person name="Xiao Y."/>
        </authorList>
    </citation>
    <scope>NUCLEOTIDE SEQUENCE [LARGE SCALE GENOMIC DNA]</scope>
    <source>
        <strain evidence="2 4">1713</strain>
        <strain evidence="3 5">198</strain>
    </source>
</reference>
<dbReference type="Proteomes" id="UP000297914">
    <property type="component" value="Unassembled WGS sequence"/>
</dbReference>
<organism evidence="3 5">
    <name type="scientific">Aeromonas taiwanensis</name>
    <dbReference type="NCBI Taxonomy" id="633417"/>
    <lineage>
        <taxon>Bacteria</taxon>
        <taxon>Pseudomonadati</taxon>
        <taxon>Pseudomonadota</taxon>
        <taxon>Gammaproteobacteria</taxon>
        <taxon>Aeromonadales</taxon>
        <taxon>Aeromonadaceae</taxon>
        <taxon>Aeromonas</taxon>
    </lineage>
</organism>
<evidence type="ECO:0000313" key="3">
    <source>
        <dbReference type="EMBL" id="TFF73103.1"/>
    </source>
</evidence>
<evidence type="ECO:0000313" key="4">
    <source>
        <dbReference type="Proteomes" id="UP000297720"/>
    </source>
</evidence>
<dbReference type="AlphaFoldDB" id="A0A5F0K277"/>
<gene>
    <name evidence="2" type="ORF">DRM93_21640</name>
    <name evidence="3" type="ORF">DRM94_21640</name>
</gene>
<dbReference type="Pfam" id="PF20467">
    <property type="entry name" value="MmeI_C"/>
    <property type="match status" value="1"/>
</dbReference>
<evidence type="ECO:0000313" key="2">
    <source>
        <dbReference type="EMBL" id="TFF70108.1"/>
    </source>
</evidence>
<evidence type="ECO:0000313" key="5">
    <source>
        <dbReference type="Proteomes" id="UP000297914"/>
    </source>
</evidence>